<sequence length="140" mass="16104">MLKATPNFHFRCQCKQAIELYRQAFGAEVKELLFNCDANPQDYQVKDESHKELVYHAEIYIGNQRMFLSDLLDDTIPAGNTLSLVVTFEMAADVKKAYEIIKDGATLITPMTNTTYSSCFVSLIDKFGMRWELMTEQTER</sequence>
<dbReference type="OrthoDB" id="9795306at2"/>
<dbReference type="InterPro" id="IPR029068">
    <property type="entry name" value="Glyas_Bleomycin-R_OHBP_Dase"/>
</dbReference>
<dbReference type="EMBL" id="VLKH01000003">
    <property type="protein sequence ID" value="TWH81713.1"/>
    <property type="molecule type" value="Genomic_DNA"/>
</dbReference>
<dbReference type="Proteomes" id="UP000315343">
    <property type="component" value="Unassembled WGS sequence"/>
</dbReference>
<dbReference type="AlphaFoldDB" id="A0A562JF72"/>
<dbReference type="Gene3D" id="3.10.180.10">
    <property type="entry name" value="2,3-Dihydroxybiphenyl 1,2-Dioxygenase, domain 1"/>
    <property type="match status" value="1"/>
</dbReference>
<evidence type="ECO:0000313" key="1">
    <source>
        <dbReference type="EMBL" id="TWH81713.1"/>
    </source>
</evidence>
<comment type="caution">
    <text evidence="1">The sequence shown here is derived from an EMBL/GenBank/DDBJ whole genome shotgun (WGS) entry which is preliminary data.</text>
</comment>
<dbReference type="SUPFAM" id="SSF54593">
    <property type="entry name" value="Glyoxalase/Bleomycin resistance protein/Dihydroxybiphenyl dioxygenase"/>
    <property type="match status" value="1"/>
</dbReference>
<reference evidence="1 2" key="1">
    <citation type="submission" date="2019-07" db="EMBL/GenBank/DDBJ databases">
        <title>Genomic Encyclopedia of Type Strains, Phase I: the one thousand microbial genomes (KMG-I) project.</title>
        <authorList>
            <person name="Kyrpides N."/>
        </authorList>
    </citation>
    <scope>NUCLEOTIDE SEQUENCE [LARGE SCALE GENOMIC DNA]</scope>
    <source>
        <strain evidence="1 2">DSM 13558</strain>
    </source>
</reference>
<dbReference type="PANTHER" id="PTHR33990">
    <property type="entry name" value="PROTEIN YJDN-RELATED"/>
    <property type="match status" value="1"/>
</dbReference>
<keyword evidence="2" id="KW-1185">Reference proteome</keyword>
<dbReference type="PANTHER" id="PTHR33990:SF1">
    <property type="entry name" value="PROTEIN YJDN"/>
    <property type="match status" value="1"/>
</dbReference>
<accession>A0A562JF72</accession>
<evidence type="ECO:0000313" key="2">
    <source>
        <dbReference type="Proteomes" id="UP000315343"/>
    </source>
</evidence>
<organism evidence="1 2">
    <name type="scientific">Sedimentibacter saalensis</name>
    <dbReference type="NCBI Taxonomy" id="130788"/>
    <lineage>
        <taxon>Bacteria</taxon>
        <taxon>Bacillati</taxon>
        <taxon>Bacillota</taxon>
        <taxon>Tissierellia</taxon>
        <taxon>Sedimentibacter</taxon>
    </lineage>
</organism>
<proteinExistence type="predicted"/>
<protein>
    <submittedName>
        <fullName evidence="1">PhnB protein</fullName>
    </submittedName>
</protein>
<gene>
    <name evidence="1" type="ORF">LY60_01468</name>
</gene>
<name>A0A562JF72_9FIRM</name>
<dbReference type="RefSeq" id="WP_145081894.1">
    <property type="nucleotide sequence ID" value="NZ_DAMBUX010000019.1"/>
</dbReference>